<accession>A0A142VZJ9</accession>
<evidence type="ECO:0000259" key="1">
    <source>
        <dbReference type="Pfam" id="PF13577"/>
    </source>
</evidence>
<dbReference type="SUPFAM" id="SSF54427">
    <property type="entry name" value="NTF2-like"/>
    <property type="match status" value="1"/>
</dbReference>
<reference evidence="2 3" key="2">
    <citation type="journal article" date="2016" name="Genome Announc.">
        <title>Complete Genome Sequence of Sphingopyxis terrae Strain 203-1 (NBRC 111660), a Polyethylene Glycol Degrader.</title>
        <authorList>
            <person name="Ohtsubo Y."/>
            <person name="Nonoyama S."/>
            <person name="Nagata Y."/>
            <person name="Numata M."/>
            <person name="Tsuchikane K."/>
            <person name="Hosoyama A."/>
            <person name="Yamazoe A."/>
            <person name="Tsuda M."/>
            <person name="Fujita N."/>
            <person name="Kawai F."/>
        </authorList>
    </citation>
    <scope>NUCLEOTIDE SEQUENCE [LARGE SCALE GENOMIC DNA]</scope>
    <source>
        <strain evidence="2 3">203-1</strain>
    </source>
</reference>
<evidence type="ECO:0000313" key="3">
    <source>
        <dbReference type="Proteomes" id="UP000076234"/>
    </source>
</evidence>
<dbReference type="Gene3D" id="3.10.450.50">
    <property type="match status" value="1"/>
</dbReference>
<dbReference type="InterPro" id="IPR037401">
    <property type="entry name" value="SnoaL-like"/>
</dbReference>
<dbReference type="EMBL" id="CP013342">
    <property type="protein sequence ID" value="AMU95152.1"/>
    <property type="molecule type" value="Genomic_DNA"/>
</dbReference>
<dbReference type="Proteomes" id="UP000076234">
    <property type="component" value="Chromosome"/>
</dbReference>
<dbReference type="InterPro" id="IPR032710">
    <property type="entry name" value="NTF2-like_dom_sf"/>
</dbReference>
<name>A0A142VZJ9_9SPHN</name>
<sequence>MPTDATAIDAFLDREAAVAVVTAYATALDARDWGAYRALFADRIAIDYGAIGSIVATIDADEWTRRCRALEGFDATAHRLHNVRAEIEGDRAVVTGIVDAAHFITVDGAALMGDLVGHYTHHLIRDGRWRIAGVTLTVAGYPAGKPAFDAAFAAARARFAERGIA</sequence>
<evidence type="ECO:0000313" key="2">
    <source>
        <dbReference type="EMBL" id="AMU95152.1"/>
    </source>
</evidence>
<reference evidence="3" key="1">
    <citation type="submission" date="2015-11" db="EMBL/GenBank/DDBJ databases">
        <title>Complete genome sequence of a polyethylene glycol-degrading strain Sphingopyxis terrae strain 203-1 (NBRC 15098).</title>
        <authorList>
            <person name="Yoshiyuki O."/>
            <person name="Shouta N."/>
            <person name="Nagata Y."/>
            <person name="Numata M."/>
            <person name="Tsuchikane K."/>
            <person name="Hosoyama A."/>
            <person name="Yamazoe A."/>
            <person name="Tsuda M."/>
            <person name="Fujita N."/>
            <person name="Kawai F."/>
        </authorList>
    </citation>
    <scope>NUCLEOTIDE SEQUENCE [LARGE SCALE GENOMIC DNA]</scope>
    <source>
        <strain evidence="3">203-1</strain>
    </source>
</reference>
<feature type="domain" description="SnoaL-like" evidence="1">
    <location>
        <begin position="12"/>
        <end position="132"/>
    </location>
</feature>
<protein>
    <recommendedName>
        <fullName evidence="1">SnoaL-like domain-containing protein</fullName>
    </recommendedName>
</protein>
<dbReference type="Pfam" id="PF13577">
    <property type="entry name" value="SnoaL_4"/>
    <property type="match status" value="1"/>
</dbReference>
<dbReference type="STRING" id="1219058.AOA14_11095"/>
<proteinExistence type="predicted"/>
<dbReference type="KEGG" id="ster:AOA14_11095"/>
<organism evidence="2 3">
    <name type="scientific">Sphingopyxis terrae subsp. terrae NBRC 15098</name>
    <dbReference type="NCBI Taxonomy" id="1219058"/>
    <lineage>
        <taxon>Bacteria</taxon>
        <taxon>Pseudomonadati</taxon>
        <taxon>Pseudomonadota</taxon>
        <taxon>Alphaproteobacteria</taxon>
        <taxon>Sphingomonadales</taxon>
        <taxon>Sphingomonadaceae</taxon>
        <taxon>Sphingopyxis</taxon>
    </lineage>
</organism>
<dbReference type="AlphaFoldDB" id="A0A142VZJ9"/>
<dbReference type="RefSeq" id="WP_062901857.1">
    <property type="nucleotide sequence ID" value="NZ_CP013342.1"/>
</dbReference>
<gene>
    <name evidence="2" type="ORF">AOA14_11095</name>
</gene>